<keyword evidence="1 3" id="KW-0853">WD repeat</keyword>
<protein>
    <recommendedName>
        <fullName evidence="7">WD repeat protein</fullName>
    </recommendedName>
</protein>
<name>A0AA39QV78_9LECA</name>
<evidence type="ECO:0000256" key="2">
    <source>
        <dbReference type="ARBA" id="ARBA00022737"/>
    </source>
</evidence>
<feature type="region of interest" description="Disordered" evidence="4">
    <location>
        <begin position="1"/>
        <end position="74"/>
    </location>
</feature>
<accession>A0AA39QV78</accession>
<dbReference type="SUPFAM" id="SSF50978">
    <property type="entry name" value="WD40 repeat-like"/>
    <property type="match status" value="1"/>
</dbReference>
<evidence type="ECO:0000256" key="1">
    <source>
        <dbReference type="ARBA" id="ARBA00022574"/>
    </source>
</evidence>
<dbReference type="InterPro" id="IPR036322">
    <property type="entry name" value="WD40_repeat_dom_sf"/>
</dbReference>
<dbReference type="PROSITE" id="PS50082">
    <property type="entry name" value="WD_REPEATS_2"/>
    <property type="match status" value="3"/>
</dbReference>
<evidence type="ECO:0000313" key="6">
    <source>
        <dbReference type="Proteomes" id="UP001166286"/>
    </source>
</evidence>
<dbReference type="EMBL" id="JAFEKC020000017">
    <property type="protein sequence ID" value="KAK0509852.1"/>
    <property type="molecule type" value="Genomic_DNA"/>
</dbReference>
<feature type="repeat" description="WD" evidence="3">
    <location>
        <begin position="362"/>
        <end position="396"/>
    </location>
</feature>
<evidence type="ECO:0000256" key="3">
    <source>
        <dbReference type="PROSITE-ProRule" id="PRU00221"/>
    </source>
</evidence>
<dbReference type="Gene3D" id="2.130.10.10">
    <property type="entry name" value="YVTN repeat-like/Quinoprotein amine dehydrogenase"/>
    <property type="match status" value="2"/>
</dbReference>
<comment type="caution">
    <text evidence="5">The sequence shown here is derived from an EMBL/GenBank/DDBJ whole genome shotgun (WGS) entry which is preliminary data.</text>
</comment>
<gene>
    <name evidence="5" type="ORF">JMJ35_007246</name>
</gene>
<dbReference type="InterPro" id="IPR001680">
    <property type="entry name" value="WD40_rpt"/>
</dbReference>
<feature type="region of interest" description="Disordered" evidence="4">
    <location>
        <begin position="87"/>
        <end position="115"/>
    </location>
</feature>
<evidence type="ECO:0000256" key="4">
    <source>
        <dbReference type="SAM" id="MobiDB-lite"/>
    </source>
</evidence>
<dbReference type="AlphaFoldDB" id="A0AA39QV78"/>
<dbReference type="InterPro" id="IPR051859">
    <property type="entry name" value="DCAF"/>
</dbReference>
<feature type="compositionally biased region" description="Acidic residues" evidence="4">
    <location>
        <begin position="693"/>
        <end position="704"/>
    </location>
</feature>
<keyword evidence="2" id="KW-0677">Repeat</keyword>
<feature type="compositionally biased region" description="Acidic residues" evidence="4">
    <location>
        <begin position="32"/>
        <end position="65"/>
    </location>
</feature>
<dbReference type="InterPro" id="IPR015943">
    <property type="entry name" value="WD40/YVTN_repeat-like_dom_sf"/>
</dbReference>
<dbReference type="SMART" id="SM00320">
    <property type="entry name" value="WD40"/>
    <property type="match status" value="5"/>
</dbReference>
<dbReference type="PANTHER" id="PTHR19847:SF7">
    <property type="entry name" value="DDB1- AND CUL4-ASSOCIATED FACTOR 11"/>
    <property type="match status" value="1"/>
</dbReference>
<feature type="repeat" description="WD" evidence="3">
    <location>
        <begin position="397"/>
        <end position="440"/>
    </location>
</feature>
<dbReference type="PRINTS" id="PR00320">
    <property type="entry name" value="GPROTEINBRPT"/>
</dbReference>
<proteinExistence type="predicted"/>
<dbReference type="GO" id="GO:0043161">
    <property type="term" value="P:proteasome-mediated ubiquitin-dependent protein catabolic process"/>
    <property type="evidence" value="ECO:0007669"/>
    <property type="project" value="TreeGrafter"/>
</dbReference>
<dbReference type="Pfam" id="PF00400">
    <property type="entry name" value="WD40"/>
    <property type="match status" value="5"/>
</dbReference>
<keyword evidence="6" id="KW-1185">Reference proteome</keyword>
<feature type="region of interest" description="Disordered" evidence="4">
    <location>
        <begin position="665"/>
        <end position="704"/>
    </location>
</feature>
<evidence type="ECO:0000313" key="5">
    <source>
        <dbReference type="EMBL" id="KAK0509852.1"/>
    </source>
</evidence>
<sequence length="704" mass="78634">MASPQGSQPTRRDSPDPASHASNIYDASGTEGEWEEGTDDDDMDFEPSIDESEDAEFFDPSEDPEAEFHDAEDGMSGVEIDFSIDGGESTAQEDEGNETETGASPTQATAGTGGPLRIQVPTQIMQILGHAGLRQIFANHADDRVTLRLDQDGLAEGLGIFGSRRRTRARRAKNKFPDVPSEEGQILMNQGIFGTSEYYRDRRTKRKPSLAKKLMRRELGDDREYCTRAPSAISQGLIPSSNADTIIHYNSRCYSGQFSEDGNFFFSCAQDFKVRMYDTSNPYRWKYYKTVLYPFGQWTITDASLSPDNKWLAYSSIRSIVCLAPTDPTASGEPHLLDFSDMGGRGSGRRRGFHGGYSHFGIWSIRFSGDGREIVAGTSDRSVYVYDLETRQSILSIPGHSDDVNAVCFGDQSSPHILYSGSDDTTIKVWDRRSMGDSREAGVFMGHTEGLTYVDSKGDGRYVLSNGKDQTMKLWDLRRMMPTEQASKIDPSRYTTSFDYRFMTYDEKDYDPHPHDCSVVTFRGHRVLKTLIRCHFSPPGSTDSRYVYSGSEDGRVYIYNLDATLAGKIDVNQATYHSRPRDPDLYMSTYAPEEGRSRGAWKTCVRDASWHPSAPVIAATSWNGWGMSTGTCTTHSWNEDANDDEGEPKMGLRVDQRLEVDEDLYDNRSAGAGGLLGRLSQRSRLRSRRVPAADDDDDDGPSPW</sequence>
<dbReference type="FunFam" id="2.130.10.10:FF:000557">
    <property type="entry name" value="WD repeat protein"/>
    <property type="match status" value="1"/>
</dbReference>
<organism evidence="5 6">
    <name type="scientific">Cladonia borealis</name>
    <dbReference type="NCBI Taxonomy" id="184061"/>
    <lineage>
        <taxon>Eukaryota</taxon>
        <taxon>Fungi</taxon>
        <taxon>Dikarya</taxon>
        <taxon>Ascomycota</taxon>
        <taxon>Pezizomycotina</taxon>
        <taxon>Lecanoromycetes</taxon>
        <taxon>OSLEUM clade</taxon>
        <taxon>Lecanoromycetidae</taxon>
        <taxon>Lecanorales</taxon>
        <taxon>Lecanorineae</taxon>
        <taxon>Cladoniaceae</taxon>
        <taxon>Cladonia</taxon>
    </lineage>
</organism>
<dbReference type="Proteomes" id="UP001166286">
    <property type="component" value="Unassembled WGS sequence"/>
</dbReference>
<dbReference type="InterPro" id="IPR020472">
    <property type="entry name" value="WD40_PAC1"/>
</dbReference>
<dbReference type="PANTHER" id="PTHR19847">
    <property type="entry name" value="DDB1- AND CUL4-ASSOCIATED FACTOR 11"/>
    <property type="match status" value="1"/>
</dbReference>
<feature type="repeat" description="WD" evidence="3">
    <location>
        <begin position="444"/>
        <end position="485"/>
    </location>
</feature>
<dbReference type="GO" id="GO:0080008">
    <property type="term" value="C:Cul4-RING E3 ubiquitin ligase complex"/>
    <property type="evidence" value="ECO:0007669"/>
    <property type="project" value="TreeGrafter"/>
</dbReference>
<dbReference type="PROSITE" id="PS50294">
    <property type="entry name" value="WD_REPEATS_REGION"/>
    <property type="match status" value="2"/>
</dbReference>
<reference evidence="5" key="1">
    <citation type="submission" date="2023-03" db="EMBL/GenBank/DDBJ databases">
        <title>Complete genome of Cladonia borealis.</title>
        <authorList>
            <person name="Park H."/>
        </authorList>
    </citation>
    <scope>NUCLEOTIDE SEQUENCE</scope>
    <source>
        <strain evidence="5">ANT050790</strain>
    </source>
</reference>
<feature type="compositionally biased region" description="Polar residues" evidence="4">
    <location>
        <begin position="99"/>
        <end position="110"/>
    </location>
</feature>
<evidence type="ECO:0008006" key="7">
    <source>
        <dbReference type="Google" id="ProtNLM"/>
    </source>
</evidence>